<gene>
    <name evidence="7" type="ORF">EP13_12295</name>
</gene>
<feature type="transmembrane region" description="Helical" evidence="6">
    <location>
        <begin position="209"/>
        <end position="229"/>
    </location>
</feature>
<organism evidence="7 8">
    <name type="scientific">Alteromonas australica</name>
    <dbReference type="NCBI Taxonomy" id="589873"/>
    <lineage>
        <taxon>Bacteria</taxon>
        <taxon>Pseudomonadati</taxon>
        <taxon>Pseudomonadota</taxon>
        <taxon>Gammaproteobacteria</taxon>
        <taxon>Alteromonadales</taxon>
        <taxon>Alteromonadaceae</taxon>
        <taxon>Alteromonas/Salinimonas group</taxon>
        <taxon>Alteromonas</taxon>
    </lineage>
</organism>
<evidence type="ECO:0000313" key="7">
    <source>
        <dbReference type="EMBL" id="AIF99402.1"/>
    </source>
</evidence>
<dbReference type="PANTHER" id="PTHR30520:SF2">
    <property type="entry name" value="INNER MEMBRANE PROTEIN YFDC"/>
    <property type="match status" value="1"/>
</dbReference>
<proteinExistence type="predicted"/>
<evidence type="ECO:0000256" key="1">
    <source>
        <dbReference type="ARBA" id="ARBA00004141"/>
    </source>
</evidence>
<feature type="transmembrane region" description="Helical" evidence="6">
    <location>
        <begin position="92"/>
        <end position="110"/>
    </location>
</feature>
<reference evidence="7 8" key="1">
    <citation type="submission" date="2014-06" db="EMBL/GenBank/DDBJ databases">
        <title>Genomes of Alteromonas australica, a world apart.</title>
        <authorList>
            <person name="Gonzaga A."/>
            <person name="Lopez-Perez M."/>
            <person name="Rodriguez-Valera F."/>
        </authorList>
    </citation>
    <scope>NUCLEOTIDE SEQUENCE [LARGE SCALE GENOMIC DNA]</scope>
    <source>
        <strain evidence="7 8">H 17</strain>
    </source>
</reference>
<feature type="transmembrane region" description="Helical" evidence="6">
    <location>
        <begin position="55"/>
        <end position="80"/>
    </location>
</feature>
<name>A0A075P7X2_9ALTE</name>
<keyword evidence="2 6" id="KW-0812">Transmembrane</keyword>
<dbReference type="Proteomes" id="UP000056090">
    <property type="component" value="Chromosome"/>
</dbReference>
<evidence type="ECO:0000256" key="3">
    <source>
        <dbReference type="ARBA" id="ARBA00022989"/>
    </source>
</evidence>
<dbReference type="eggNOG" id="COG2116">
    <property type="taxonomic scope" value="Bacteria"/>
</dbReference>
<comment type="subcellular location">
    <subcellularLocation>
        <location evidence="1">Membrane</location>
        <topology evidence="1">Multi-pass membrane protein</topology>
    </subcellularLocation>
</comment>
<dbReference type="InterPro" id="IPR023271">
    <property type="entry name" value="Aquaporin-like"/>
</dbReference>
<feature type="transmembrane region" description="Helical" evidence="6">
    <location>
        <begin position="131"/>
        <end position="155"/>
    </location>
</feature>
<dbReference type="GeneID" id="78255683"/>
<feature type="transmembrane region" description="Helical" evidence="6">
    <location>
        <begin position="249"/>
        <end position="272"/>
    </location>
</feature>
<keyword evidence="4 6" id="KW-0472">Membrane</keyword>
<protein>
    <submittedName>
        <fullName evidence="7">Transporter (Formate/nitrite transporter family protein)</fullName>
    </submittedName>
</protein>
<dbReference type="RefSeq" id="WP_044057497.1">
    <property type="nucleotide sequence ID" value="NZ_CBCSKJ010000003.1"/>
</dbReference>
<evidence type="ECO:0000256" key="5">
    <source>
        <dbReference type="SAM" id="MobiDB-lite"/>
    </source>
</evidence>
<dbReference type="GO" id="GO:0005886">
    <property type="term" value="C:plasma membrane"/>
    <property type="evidence" value="ECO:0007669"/>
    <property type="project" value="TreeGrafter"/>
</dbReference>
<dbReference type="AlphaFoldDB" id="A0A075P7X2"/>
<evidence type="ECO:0000256" key="4">
    <source>
        <dbReference type="ARBA" id="ARBA00023136"/>
    </source>
</evidence>
<evidence type="ECO:0000256" key="2">
    <source>
        <dbReference type="ARBA" id="ARBA00022692"/>
    </source>
</evidence>
<feature type="region of interest" description="Disordered" evidence="5">
    <location>
        <begin position="1"/>
        <end position="26"/>
    </location>
</feature>
<keyword evidence="3 6" id="KW-1133">Transmembrane helix</keyword>
<evidence type="ECO:0000313" key="8">
    <source>
        <dbReference type="Proteomes" id="UP000056090"/>
    </source>
</evidence>
<dbReference type="PANTHER" id="PTHR30520">
    <property type="entry name" value="FORMATE TRANSPORTER-RELATED"/>
    <property type="match status" value="1"/>
</dbReference>
<accession>A0A075P7X2</accession>
<sequence>MTEKSQQSKDREKDVALSHTEEQDVRDNQSLNSVSLYAIVHREGLEELQRPVMSLWWSGVAAGIGISLSILAEGILHHLFEDSQYQFVIENLGYTVGFVLVIVGRLQLFTENTLSVILPLLSKPSVNMTLCIARLWLIVFAANMVGTFLAAVFSYTLQAVPPELVEGMTAISKHYAEFSASEAFSYGITSGFIIAAIVWMKPSVKHSQVLMIVIFTYLIAIGNFTHVIAGSTELFLLVLQGHISAAETVALIGATLMGNIVGGTGLFALLAYGQVVREIER</sequence>
<keyword evidence="8" id="KW-1185">Reference proteome</keyword>
<evidence type="ECO:0000256" key="6">
    <source>
        <dbReference type="SAM" id="Phobius"/>
    </source>
</evidence>
<dbReference type="Gene3D" id="1.20.1080.10">
    <property type="entry name" value="Glycerol uptake facilitator protein"/>
    <property type="match status" value="1"/>
</dbReference>
<feature type="transmembrane region" description="Helical" evidence="6">
    <location>
        <begin position="183"/>
        <end position="200"/>
    </location>
</feature>
<dbReference type="GO" id="GO:0015499">
    <property type="term" value="F:formate transmembrane transporter activity"/>
    <property type="evidence" value="ECO:0007669"/>
    <property type="project" value="TreeGrafter"/>
</dbReference>
<dbReference type="Pfam" id="PF01226">
    <property type="entry name" value="Form_Nir_trans"/>
    <property type="match status" value="1"/>
</dbReference>
<dbReference type="InterPro" id="IPR000292">
    <property type="entry name" value="For/NO2_transpt"/>
</dbReference>
<dbReference type="EMBL" id="CP008849">
    <property type="protein sequence ID" value="AIF99402.1"/>
    <property type="molecule type" value="Genomic_DNA"/>
</dbReference>
<dbReference type="KEGG" id="aal:EP13_12295"/>